<proteinExistence type="predicted"/>
<keyword evidence="3" id="KW-1185">Reference proteome</keyword>
<name>A0ABS0WTD3_9FLAO</name>
<gene>
    <name evidence="2" type="ORF">JBL43_13405</name>
</gene>
<accession>A0ABS0WTD3</accession>
<organism evidence="2 3">
    <name type="scientific">Aureibaculum flavum</name>
    <dbReference type="NCBI Taxonomy" id="2795986"/>
    <lineage>
        <taxon>Bacteria</taxon>
        <taxon>Pseudomonadati</taxon>
        <taxon>Bacteroidota</taxon>
        <taxon>Flavobacteriia</taxon>
        <taxon>Flavobacteriales</taxon>
        <taxon>Flavobacteriaceae</taxon>
        <taxon>Aureibaculum</taxon>
    </lineage>
</organism>
<evidence type="ECO:0000313" key="2">
    <source>
        <dbReference type="EMBL" id="MBJ2175244.1"/>
    </source>
</evidence>
<dbReference type="EMBL" id="JAEHFJ010000006">
    <property type="protein sequence ID" value="MBJ2175244.1"/>
    <property type="molecule type" value="Genomic_DNA"/>
</dbReference>
<feature type="transmembrane region" description="Helical" evidence="1">
    <location>
        <begin position="6"/>
        <end position="23"/>
    </location>
</feature>
<comment type="caution">
    <text evidence="2">The sequence shown here is derived from an EMBL/GenBank/DDBJ whole genome shotgun (WGS) entry which is preliminary data.</text>
</comment>
<keyword evidence="1" id="KW-0472">Membrane</keyword>
<protein>
    <submittedName>
        <fullName evidence="2">Uncharacterized protein</fullName>
    </submittedName>
</protein>
<sequence length="159" mass="17821">MDLGTTIIGSVSVAICAMPFVITNRSKKKKVKQLLISLKDLAAAHSSEITEHDIFKYYAIGIDATKNSVSFILKTEDDEQSYFINLSSIKKCEIVKVGSSGAHSDKDIDKLDLKLTSVEKNKPDIMLEFYNAEVSYQLSEELQSIEKWNKIINNLLNSK</sequence>
<evidence type="ECO:0000256" key="1">
    <source>
        <dbReference type="SAM" id="Phobius"/>
    </source>
</evidence>
<reference evidence="2 3" key="1">
    <citation type="submission" date="2020-12" db="EMBL/GenBank/DDBJ databases">
        <title>Aureibaculum luteum sp. nov. and Aureibaculum flavum sp. nov., novel members of the family Flavobacteriaceae isolated from Antarctic intertidal sediments.</title>
        <authorList>
            <person name="He X."/>
            <person name="Zhang X."/>
        </authorList>
    </citation>
    <scope>NUCLEOTIDE SEQUENCE [LARGE SCALE GENOMIC DNA]</scope>
    <source>
        <strain evidence="2 3">A20</strain>
    </source>
</reference>
<evidence type="ECO:0000313" key="3">
    <source>
        <dbReference type="Proteomes" id="UP000623301"/>
    </source>
</evidence>
<keyword evidence="1" id="KW-0812">Transmembrane</keyword>
<keyword evidence="1" id="KW-1133">Transmembrane helix</keyword>
<dbReference type="Proteomes" id="UP000623301">
    <property type="component" value="Unassembled WGS sequence"/>
</dbReference>
<dbReference type="RefSeq" id="WP_198841922.1">
    <property type="nucleotide sequence ID" value="NZ_JAEHFJ010000006.1"/>
</dbReference>